<sequence>MTKKTTKFSRKDSIRWLGTVLSMAVVIVPPFIPLSLSAKAVDIGKVASVTYGLNERRSLFQERVITGRVSDVNEAGIIGAGIRVKGTKIATVSDLNGNFSITIPNNDAILEFTSIGYASKEVAVKGLKEVRVTLQESTSTMDEVVITSFGTQKKESVVSAISTVRPSTMRNSSSNLTTALAGRVGGVIAYQRSGEPGLDNAEFYIRGVTTFSTSGKRDPLILIDGVEMATNDLARLNVDDIESFSVLKDASSAALYGARGANGVILVTTKVGAVDKLAISVRAEQSNSYNSKLAQLADPITYMKLHNEAVRTRNALVDLPYSSSKIRETELGTDPLRYPSVNWYDYLIDDKAINRRLNLNLNGGGQSVQYYLASNFQNDKGILKQSEENLVENNININRLQIRSNVTIKFAPTTTGVVRAYGSFDDRTGPYIPNMVDEDNKTVSGGAAVFRAARNASPVRFLPFYPADAANEYTNHILFGMNPEMSFSNPWAQVVSSFQESKESMMLLQMEMDHKFTGNLEGLNVRGAFNAMRKAYYAQTRGYVPFFYSLANTIDGSYQLTPLNPDSGTEYLNFVSQGRTVNASQYGELRLTYNKIFNKKHDLNATLVGTIRNETGTIQYDARVSDDLQASLARRNISSAGRLSYNYDTRYVLELNFGYNGTERFAEKNRWGFFPTAGVGWMISNEPFMKGVKDVISKLQLRATYGKVGNDQIGSLYDRFFYLSQIDMNGTGYWFGLNRNYRSGISINRYANDLITWEVAKKLNIGLNIGLFNDLTLIADFFQETRSNILQDRVDIPTTMGLRGIPQANVGVAQGRGFDLELTYNKMFNNGLSLIVNGNFTYAASTVKKWEEPDYSDVPWRTRVGQKINQKIGYIAERLFIDEEEVNNSPRQLFGEYGAGDIKYKDINNDGQINTDDMVAIGYPTVPEIIYGNSISLAYKAFDINFFIQGSARSSFFINPAGISPFLNQGQKALMQTIADDHWSETNRNIEAFWPRLSEYTISNNNQTSTHWLRNGTFIRLKQAEIGYTLPNRLTKRARMSMMRVYLSGTNLFYLSKFKMWDPEMGGLGLGYPVQRVFNLGLNVKF</sequence>
<dbReference type="InterPro" id="IPR012910">
    <property type="entry name" value="Plug_dom"/>
</dbReference>
<comment type="similarity">
    <text evidence="1">Belongs to the TonB-dependent receptor family.</text>
</comment>
<name>C6Y0G4_PEDHD</name>
<dbReference type="Pfam" id="PF07715">
    <property type="entry name" value="Plug"/>
    <property type="match status" value="1"/>
</dbReference>
<evidence type="ECO:0000313" key="3">
    <source>
        <dbReference type="EMBL" id="ACU02725.1"/>
    </source>
</evidence>
<dbReference type="PROSITE" id="PS52016">
    <property type="entry name" value="TONB_DEPENDENT_REC_3"/>
    <property type="match status" value="1"/>
</dbReference>
<keyword evidence="1" id="KW-1134">Transmembrane beta strand</keyword>
<dbReference type="InterPro" id="IPR018247">
    <property type="entry name" value="EF_Hand_1_Ca_BS"/>
</dbReference>
<dbReference type="SUPFAM" id="SSF49464">
    <property type="entry name" value="Carboxypeptidase regulatory domain-like"/>
    <property type="match status" value="1"/>
</dbReference>
<dbReference type="PROSITE" id="PS00018">
    <property type="entry name" value="EF_HAND_1"/>
    <property type="match status" value="1"/>
</dbReference>
<dbReference type="NCBIfam" id="TIGR04057">
    <property type="entry name" value="SusC_RagA_signa"/>
    <property type="match status" value="1"/>
</dbReference>
<feature type="domain" description="TonB-dependent receptor plug" evidence="2">
    <location>
        <begin position="154"/>
        <end position="264"/>
    </location>
</feature>
<dbReference type="Pfam" id="PF13715">
    <property type="entry name" value="CarbopepD_reg_2"/>
    <property type="match status" value="1"/>
</dbReference>
<reference evidence="3 4" key="1">
    <citation type="journal article" date="2009" name="Stand. Genomic Sci.">
        <title>Complete genome sequence of Pedobacter heparinus type strain (HIM 762-3).</title>
        <authorList>
            <person name="Han C."/>
            <person name="Spring S."/>
            <person name="Lapidus A."/>
            <person name="Del Rio T.G."/>
            <person name="Tice H."/>
            <person name="Copeland A."/>
            <person name="Cheng J.F."/>
            <person name="Lucas S."/>
            <person name="Chen F."/>
            <person name="Nolan M."/>
            <person name="Bruce D."/>
            <person name="Goodwin L."/>
            <person name="Pitluck S."/>
            <person name="Ivanova N."/>
            <person name="Mavromatis K."/>
            <person name="Mikhailova N."/>
            <person name="Pati A."/>
            <person name="Chen A."/>
            <person name="Palaniappan K."/>
            <person name="Land M."/>
            <person name="Hauser L."/>
            <person name="Chang Y.J."/>
            <person name="Jeffries C.C."/>
            <person name="Saunders E."/>
            <person name="Chertkov O."/>
            <person name="Brettin T."/>
            <person name="Goker M."/>
            <person name="Rohde M."/>
            <person name="Bristow J."/>
            <person name="Eisen J.A."/>
            <person name="Markowitz V."/>
            <person name="Hugenholtz P."/>
            <person name="Kyrpides N.C."/>
            <person name="Klenk H.P."/>
            <person name="Detter J.C."/>
        </authorList>
    </citation>
    <scope>NUCLEOTIDE SEQUENCE [LARGE SCALE GENOMIC DNA]</scope>
    <source>
        <strain evidence="4">ATCC 13125 / DSM 2366 / CIP 104194 / JCM 7457 / NBRC 12017 / NCIMB 9290 / NRRL B-14731 / HIM 762-3</strain>
    </source>
</reference>
<dbReference type="eggNOG" id="COG4206">
    <property type="taxonomic scope" value="Bacteria"/>
</dbReference>
<dbReference type="AlphaFoldDB" id="C6Y0G4"/>
<dbReference type="EMBL" id="CP001681">
    <property type="protein sequence ID" value="ACU02725.1"/>
    <property type="molecule type" value="Genomic_DNA"/>
</dbReference>
<dbReference type="SUPFAM" id="SSF56935">
    <property type="entry name" value="Porins"/>
    <property type="match status" value="1"/>
</dbReference>
<keyword evidence="1" id="KW-0472">Membrane</keyword>
<keyword evidence="1" id="KW-0813">Transport</keyword>
<dbReference type="HOGENOM" id="CLU_004317_1_0_10"/>
<accession>C6Y0G4</accession>
<dbReference type="InterPro" id="IPR037066">
    <property type="entry name" value="Plug_dom_sf"/>
</dbReference>
<dbReference type="RefSeq" id="WP_012780678.1">
    <property type="nucleotide sequence ID" value="NC_013061.1"/>
</dbReference>
<dbReference type="KEGG" id="phe:Phep_0501"/>
<keyword evidence="1" id="KW-0998">Cell outer membrane</keyword>
<dbReference type="InterPro" id="IPR039426">
    <property type="entry name" value="TonB-dep_rcpt-like"/>
</dbReference>
<protein>
    <submittedName>
        <fullName evidence="3">TonB-dependent receptor plug</fullName>
    </submittedName>
</protein>
<keyword evidence="1" id="KW-0812">Transmembrane</keyword>
<dbReference type="GO" id="GO:0009279">
    <property type="term" value="C:cell outer membrane"/>
    <property type="evidence" value="ECO:0007669"/>
    <property type="project" value="UniProtKB-SubCell"/>
</dbReference>
<organism evidence="3 4">
    <name type="scientific">Pedobacter heparinus (strain ATCC 13125 / DSM 2366 / CIP 104194 / JCM 7457 / NBRC 12017 / NCIMB 9290 / NRRL B-14731 / HIM 762-3)</name>
    <dbReference type="NCBI Taxonomy" id="485917"/>
    <lineage>
        <taxon>Bacteria</taxon>
        <taxon>Pseudomonadati</taxon>
        <taxon>Bacteroidota</taxon>
        <taxon>Sphingobacteriia</taxon>
        <taxon>Sphingobacteriales</taxon>
        <taxon>Sphingobacteriaceae</taxon>
        <taxon>Pedobacter</taxon>
    </lineage>
</organism>
<dbReference type="STRING" id="485917.Phep_0501"/>
<comment type="subcellular location">
    <subcellularLocation>
        <location evidence="1">Cell outer membrane</location>
        <topology evidence="1">Multi-pass membrane protein</topology>
    </subcellularLocation>
</comment>
<dbReference type="NCBIfam" id="TIGR04056">
    <property type="entry name" value="OMP_RagA_SusC"/>
    <property type="match status" value="1"/>
</dbReference>
<proteinExistence type="inferred from homology"/>
<evidence type="ECO:0000259" key="2">
    <source>
        <dbReference type="Pfam" id="PF07715"/>
    </source>
</evidence>
<gene>
    <name evidence="3" type="ordered locus">Phep_0501</name>
</gene>
<evidence type="ECO:0000313" key="4">
    <source>
        <dbReference type="Proteomes" id="UP000000852"/>
    </source>
</evidence>
<evidence type="ECO:0000256" key="1">
    <source>
        <dbReference type="PROSITE-ProRule" id="PRU01360"/>
    </source>
</evidence>
<dbReference type="InterPro" id="IPR023996">
    <property type="entry name" value="TonB-dep_OMP_SusC/RagA"/>
</dbReference>
<dbReference type="FunFam" id="2.170.130.10:FF:000003">
    <property type="entry name" value="SusC/RagA family TonB-linked outer membrane protein"/>
    <property type="match status" value="1"/>
</dbReference>
<keyword evidence="4" id="KW-1185">Reference proteome</keyword>
<keyword evidence="3" id="KW-0675">Receptor</keyword>
<dbReference type="InterPro" id="IPR023997">
    <property type="entry name" value="TonB-dep_OMP_SusC/RagA_CS"/>
</dbReference>
<dbReference type="Proteomes" id="UP000000852">
    <property type="component" value="Chromosome"/>
</dbReference>
<dbReference type="Gene3D" id="2.170.130.10">
    <property type="entry name" value="TonB-dependent receptor, plug domain"/>
    <property type="match status" value="1"/>
</dbReference>
<dbReference type="Gene3D" id="2.60.40.1120">
    <property type="entry name" value="Carboxypeptidase-like, regulatory domain"/>
    <property type="match status" value="1"/>
</dbReference>
<dbReference type="InterPro" id="IPR008969">
    <property type="entry name" value="CarboxyPept-like_regulatory"/>
</dbReference>